<sequence>MKNKTLLLAATLFAASPAFAQVEVCDILKIEEVNTITVQVATKTKTQPTKDGKECQYFDAKQKPVLTLEVRGAKLPKAELDVEAENLQKIYRTSVKPVEVGDGGFWLTSKQELFFRKAKNIVRIVIAPAPDAKTTQARSETIARLVESRLK</sequence>
<protein>
    <submittedName>
        <fullName evidence="2">Uncharacterized protein</fullName>
    </submittedName>
</protein>
<evidence type="ECO:0000313" key="3">
    <source>
        <dbReference type="Proteomes" id="UP000501534"/>
    </source>
</evidence>
<dbReference type="AlphaFoldDB" id="A0A6M4GTY8"/>
<proteinExistence type="predicted"/>
<dbReference type="EMBL" id="CP053069">
    <property type="protein sequence ID" value="QJR10606.1"/>
    <property type="molecule type" value="Genomic_DNA"/>
</dbReference>
<dbReference type="KEGG" id="uru:DSM104443_01670"/>
<feature type="signal peptide" evidence="1">
    <location>
        <begin position="1"/>
        <end position="20"/>
    </location>
</feature>
<keyword evidence="3" id="KW-1185">Reference proteome</keyword>
<gene>
    <name evidence="2" type="ORF">DSM104443_01670</name>
</gene>
<accession>A0A6M4GTY8</accession>
<reference evidence="2 3" key="1">
    <citation type="submission" date="2020-04" db="EMBL/GenBank/DDBJ databases">
        <title>Usitatibacter rugosus gen. nov., sp. nov. and Usitatibacter palustris sp. nov., novel members of Usitatibacteraceae fam. nov. within the order Nitrosomonadales isolated from soil.</title>
        <authorList>
            <person name="Huber K.J."/>
            <person name="Neumann-Schaal M."/>
            <person name="Geppert A."/>
            <person name="Luckner M."/>
            <person name="Wanner G."/>
            <person name="Overmann J."/>
        </authorList>
    </citation>
    <scope>NUCLEOTIDE SEQUENCE [LARGE SCALE GENOMIC DNA]</scope>
    <source>
        <strain evidence="2 3">0125_3</strain>
    </source>
</reference>
<evidence type="ECO:0000256" key="1">
    <source>
        <dbReference type="SAM" id="SignalP"/>
    </source>
</evidence>
<dbReference type="RefSeq" id="WP_171091247.1">
    <property type="nucleotide sequence ID" value="NZ_CP053069.1"/>
</dbReference>
<organism evidence="2 3">
    <name type="scientific">Usitatibacter rugosus</name>
    <dbReference type="NCBI Taxonomy" id="2732067"/>
    <lineage>
        <taxon>Bacteria</taxon>
        <taxon>Pseudomonadati</taxon>
        <taxon>Pseudomonadota</taxon>
        <taxon>Betaproteobacteria</taxon>
        <taxon>Nitrosomonadales</taxon>
        <taxon>Usitatibacteraceae</taxon>
        <taxon>Usitatibacter</taxon>
    </lineage>
</organism>
<dbReference type="Proteomes" id="UP000501534">
    <property type="component" value="Chromosome"/>
</dbReference>
<feature type="chain" id="PRO_5027095501" evidence="1">
    <location>
        <begin position="21"/>
        <end position="151"/>
    </location>
</feature>
<evidence type="ECO:0000313" key="2">
    <source>
        <dbReference type="EMBL" id="QJR10606.1"/>
    </source>
</evidence>
<keyword evidence="1" id="KW-0732">Signal</keyword>
<name>A0A6M4GTY8_9PROT</name>